<dbReference type="InterPro" id="IPR001387">
    <property type="entry name" value="Cro/C1-type_HTH"/>
</dbReference>
<dbReference type="SMART" id="SM00530">
    <property type="entry name" value="HTH_XRE"/>
    <property type="match status" value="1"/>
</dbReference>
<dbReference type="InterPro" id="IPR010982">
    <property type="entry name" value="Lambda_DNA-bd_dom_sf"/>
</dbReference>
<dbReference type="CDD" id="cd00093">
    <property type="entry name" value="HTH_XRE"/>
    <property type="match status" value="1"/>
</dbReference>
<dbReference type="PANTHER" id="PTHR43236">
    <property type="entry name" value="ANTITOXIN HIGA1"/>
    <property type="match status" value="1"/>
</dbReference>
<evidence type="ECO:0000259" key="2">
    <source>
        <dbReference type="PROSITE" id="PS50943"/>
    </source>
</evidence>
<dbReference type="KEGG" id="fpp:FPB0191_00983"/>
<dbReference type="Pfam" id="PF06114">
    <property type="entry name" value="Peptidase_M78"/>
    <property type="match status" value="1"/>
</dbReference>
<protein>
    <submittedName>
        <fullName evidence="3">Putative Zn peptidase</fullName>
    </submittedName>
</protein>
<evidence type="ECO:0000313" key="4">
    <source>
        <dbReference type="Proteomes" id="UP000030901"/>
    </source>
</evidence>
<gene>
    <name evidence="3" type="ORF">FPB0191_00983</name>
</gene>
<dbReference type="HOGENOM" id="CLU_053651_1_1_6"/>
<reference evidence="3 4" key="1">
    <citation type="journal article" date="2014" name="Appl. Environ. Microbiol.">
        <title>Gut symbionts from distinct hosts exhibit genotoxic activity via divergent colibactin biosynthetic pathways.</title>
        <authorList>
            <person name="Engel P."/>
            <person name="Vizcaino M.I."/>
            <person name="Crawford J.M."/>
        </authorList>
    </citation>
    <scope>NUCLEOTIDE SEQUENCE [LARGE SCALE GENOMIC DNA]</scope>
    <source>
        <strain evidence="3 4">PEB0191</strain>
    </source>
</reference>
<dbReference type="Proteomes" id="UP000030901">
    <property type="component" value="Chromosome"/>
</dbReference>
<sequence>MTKLMNESELIHPEMIELRRKMLGLSQKELALRVSITQGTLSKIEQGLKPITDEQINLFSSALECPKSLFFQKSRLYGGPLSATPMYRKKASISVKVLDKLVAEINIRIIHLRKLLEFIDFEPEYIFPQYDLDDYDGNVEEIAKNVRKAWHLPSGPIKNIISALERAGCIVMDCDMESTGLSGVSYYISGLPPLIFINKNQSQDRYRFTLAHELGHLVMHRIPTPTMEEEADRFAAEFLMPASDIKSDLKEMTIEKAAYLKPFWRASMGSLIYRAKTLKTTNAGQDNYLWRQMSARGYRINEPVTIEILGERPTLITAILNYMKNELDYDLEDIAKTLFLSSKEIEQLYNLKPNKPTFRIVN</sequence>
<evidence type="ECO:0000256" key="1">
    <source>
        <dbReference type="ARBA" id="ARBA00007227"/>
    </source>
</evidence>
<proteinExistence type="inferred from homology"/>
<comment type="similarity">
    <text evidence="1">Belongs to the short-chain fatty acyl-CoA assimilation regulator (ScfR) family.</text>
</comment>
<dbReference type="OrthoDB" id="9794834at2"/>
<dbReference type="Gene3D" id="1.10.260.40">
    <property type="entry name" value="lambda repressor-like DNA-binding domains"/>
    <property type="match status" value="1"/>
</dbReference>
<dbReference type="InterPro" id="IPR010359">
    <property type="entry name" value="IrrE_HExxH"/>
</dbReference>
<dbReference type="STRING" id="1267021.FPB0191_00983"/>
<dbReference type="InterPro" id="IPR052345">
    <property type="entry name" value="Rad_response_metalloprotease"/>
</dbReference>
<dbReference type="AlphaFoldDB" id="A0A0A7RZU4"/>
<dbReference type="Gene3D" id="1.10.10.2910">
    <property type="match status" value="1"/>
</dbReference>
<accession>A0A0A7RZU4</accession>
<feature type="domain" description="HTH cro/C1-type" evidence="2">
    <location>
        <begin position="16"/>
        <end position="70"/>
    </location>
</feature>
<dbReference type="PANTHER" id="PTHR43236:SF1">
    <property type="entry name" value="BLL7220 PROTEIN"/>
    <property type="match status" value="1"/>
</dbReference>
<organism evidence="3 4">
    <name type="scientific">Frischella perrara</name>
    <dbReference type="NCBI Taxonomy" id="1267021"/>
    <lineage>
        <taxon>Bacteria</taxon>
        <taxon>Pseudomonadati</taxon>
        <taxon>Pseudomonadota</taxon>
        <taxon>Gammaproteobacteria</taxon>
        <taxon>Orbales</taxon>
        <taxon>Orbaceae</taxon>
        <taxon>Frischella</taxon>
    </lineage>
</organism>
<dbReference type="PROSITE" id="PS50943">
    <property type="entry name" value="HTH_CROC1"/>
    <property type="match status" value="1"/>
</dbReference>
<dbReference type="RefSeq" id="WP_052236771.1">
    <property type="nucleotide sequence ID" value="NZ_CP009056.1"/>
</dbReference>
<dbReference type="SUPFAM" id="SSF47413">
    <property type="entry name" value="lambda repressor-like DNA-binding domains"/>
    <property type="match status" value="1"/>
</dbReference>
<dbReference type="EMBL" id="CP009056">
    <property type="protein sequence ID" value="AJA44809.1"/>
    <property type="molecule type" value="Genomic_DNA"/>
</dbReference>
<name>A0A0A7RZU4_FRIPE</name>
<keyword evidence="4" id="KW-1185">Reference proteome</keyword>
<dbReference type="Pfam" id="PF01381">
    <property type="entry name" value="HTH_3"/>
    <property type="match status" value="1"/>
</dbReference>
<evidence type="ECO:0000313" key="3">
    <source>
        <dbReference type="EMBL" id="AJA44809.1"/>
    </source>
</evidence>
<dbReference type="GO" id="GO:0003677">
    <property type="term" value="F:DNA binding"/>
    <property type="evidence" value="ECO:0007669"/>
    <property type="project" value="InterPro"/>
</dbReference>